<dbReference type="InterPro" id="IPR005135">
    <property type="entry name" value="Endo/exonuclease/phosphatase"/>
</dbReference>
<reference evidence="4" key="2">
    <citation type="submission" date="2018-07" db="EMBL/GenBank/DDBJ databases">
        <authorList>
            <person name="Mckenzie S.K."/>
            <person name="Kronauer D.J.C."/>
        </authorList>
    </citation>
    <scope>NUCLEOTIDE SEQUENCE</scope>
    <source>
        <strain evidence="4">Clonal line C1</strain>
    </source>
</reference>
<organism evidence="4">
    <name type="scientific">Ooceraea biroi</name>
    <name type="common">Clonal raider ant</name>
    <name type="synonym">Cerapachys biroi</name>
    <dbReference type="NCBI Taxonomy" id="2015173"/>
    <lineage>
        <taxon>Eukaryota</taxon>
        <taxon>Metazoa</taxon>
        <taxon>Ecdysozoa</taxon>
        <taxon>Arthropoda</taxon>
        <taxon>Hexapoda</taxon>
        <taxon>Insecta</taxon>
        <taxon>Pterygota</taxon>
        <taxon>Neoptera</taxon>
        <taxon>Endopterygota</taxon>
        <taxon>Hymenoptera</taxon>
        <taxon>Apocrita</taxon>
        <taxon>Aculeata</taxon>
        <taxon>Formicoidea</taxon>
        <taxon>Formicidae</taxon>
        <taxon>Dorylinae</taxon>
        <taxon>Ooceraea</taxon>
    </lineage>
</organism>
<dbReference type="SUPFAM" id="SSF56672">
    <property type="entry name" value="DNA/RNA polymerases"/>
    <property type="match status" value="1"/>
</dbReference>
<dbReference type="GO" id="GO:0003824">
    <property type="term" value="F:catalytic activity"/>
    <property type="evidence" value="ECO:0007669"/>
    <property type="project" value="InterPro"/>
</dbReference>
<dbReference type="SUPFAM" id="SSF56219">
    <property type="entry name" value="DNase I-like"/>
    <property type="match status" value="1"/>
</dbReference>
<dbReference type="Pfam" id="PF14529">
    <property type="entry name" value="Exo_endo_phos_2"/>
    <property type="match status" value="1"/>
</dbReference>
<evidence type="ECO:0000259" key="2">
    <source>
        <dbReference type="Pfam" id="PF00078"/>
    </source>
</evidence>
<name>A0A3L8DRS0_OOCBI</name>
<dbReference type="InterPro" id="IPR043502">
    <property type="entry name" value="DNA/RNA_pol_sf"/>
</dbReference>
<comment type="caution">
    <text evidence="4">The sequence shown here is derived from an EMBL/GenBank/DDBJ whole genome shotgun (WGS) entry which is preliminary data.</text>
</comment>
<dbReference type="PANTHER" id="PTHR36688">
    <property type="entry name" value="ENDO/EXONUCLEASE/PHOSPHATASE DOMAIN-CONTAINING PROTEIN"/>
    <property type="match status" value="1"/>
</dbReference>
<sequence length="839" mass="97155">MSVVPPVGRGNRFNPYGKRVGKTIRGGSNGTSGIPVMGNKKKSPVVRKIETDKKDLNKLRVPTSVKSEELVQKKPTVSSAQEDLDESRGSEKEDMDVVDSNLVLEMSQELDVDAQTLDRLQGFDIQQLNKQKDSNVKIKLKISAEHAASNKDKRLFSCKGVIADWPYDIPELWKNMVDKDKDDIIKIERMKRRIWDKQTNKYISQFSETNILLWNAGGIRSKKEELLHAISPYDIVVITETKVCCDSIIYFPGYKTYKSDNLNNSGGVAILIKHGIEFEIIKDIKVQSYNFDVIGIRVVNTTRVFNLIAVYRKPYGRENIATWNELLDFSEVEEDTIILGDFNAHHTTWNCDSTDKNGERLFSAMYDQGFSVLNSDFKSRLNYYNQVASNIDLVFVNNNLPGLLEYNQLPDTWGSDHYPIEILLDIEVGPYKKLTNRVTNRNTDWSRYCYEVEGNIISLRERWNDFDVGAINDRYNAFIDCLRKAAQIATGKKDNNSDARISGHRKSSRHKTRQPVQWWDAECAAVIQDRKAKLQTWKRSQRMEDFIEFKRARAIAKRTIKSKKKEDLDRFCNSINRYTDMSYVWNTMRVFKRVQTKINWNKWQLKDRTMEIRNTIDTLAPPWVAEDRKRCIYQSDHCHEDIDNPFSLEELDRALQMIRKDSAPGLDGVDYSMLKKLPILGKHILLDIFNSVWSSGFFPDDWRKYQVIFIDKAGKDKVRSIALSSCVDKLMERMVNERLIWWLEFNNKLDPMQNGFRRGRSCMENLAKVVSDVRSANLAGEYSLAAFLDVSSAYDNVVFDILAEKLRAEKCPTSMYHFIDKWLDSRTTTFVINNSETEV</sequence>
<evidence type="ECO:0000313" key="4">
    <source>
        <dbReference type="EMBL" id="RLU23006.1"/>
    </source>
</evidence>
<dbReference type="OrthoDB" id="7554969at2759"/>
<reference evidence="4" key="1">
    <citation type="journal article" date="2018" name="Genome Res.">
        <title>The genomic architecture and molecular evolution of ant odorant receptors.</title>
        <authorList>
            <person name="McKenzie S.K."/>
            <person name="Kronauer D.J.C."/>
        </authorList>
    </citation>
    <scope>NUCLEOTIDE SEQUENCE [LARGE SCALE GENOMIC DNA]</scope>
    <source>
        <strain evidence="4">Clonal line C1</strain>
    </source>
</reference>
<evidence type="ECO:0000259" key="3">
    <source>
        <dbReference type="Pfam" id="PF14529"/>
    </source>
</evidence>
<dbReference type="InterPro" id="IPR036691">
    <property type="entry name" value="Endo/exonu/phosph_ase_sf"/>
</dbReference>
<dbReference type="Pfam" id="PF00078">
    <property type="entry name" value="RVT_1"/>
    <property type="match status" value="1"/>
</dbReference>
<dbReference type="EMBL" id="QOIP01000005">
    <property type="protein sequence ID" value="RLU23006.1"/>
    <property type="molecule type" value="Genomic_DNA"/>
</dbReference>
<gene>
    <name evidence="4" type="ORF">DMN91_005284</name>
</gene>
<accession>A0A3L8DRS0</accession>
<evidence type="ECO:0000256" key="1">
    <source>
        <dbReference type="SAM" id="MobiDB-lite"/>
    </source>
</evidence>
<dbReference type="InterPro" id="IPR000477">
    <property type="entry name" value="RT_dom"/>
</dbReference>
<feature type="region of interest" description="Disordered" evidence="1">
    <location>
        <begin position="60"/>
        <end position="95"/>
    </location>
</feature>
<feature type="domain" description="Endonuclease/exonuclease/phosphatase" evidence="3">
    <location>
        <begin position="306"/>
        <end position="420"/>
    </location>
</feature>
<dbReference type="Gene3D" id="3.60.10.10">
    <property type="entry name" value="Endonuclease/exonuclease/phosphatase"/>
    <property type="match status" value="1"/>
</dbReference>
<feature type="domain" description="Reverse transcriptase" evidence="2">
    <location>
        <begin position="710"/>
        <end position="833"/>
    </location>
</feature>
<protein>
    <recommendedName>
        <fullName evidence="5">Reverse transcriptase domain-containing protein</fullName>
    </recommendedName>
</protein>
<dbReference type="PANTHER" id="PTHR36688:SF2">
    <property type="entry name" value="ENDONUCLEASE_EXONUCLEASE_PHOSPHATASE DOMAIN-CONTAINING PROTEIN"/>
    <property type="match status" value="1"/>
</dbReference>
<feature type="region of interest" description="Disordered" evidence="1">
    <location>
        <begin position="1"/>
        <end position="45"/>
    </location>
</feature>
<proteinExistence type="predicted"/>
<feature type="region of interest" description="Disordered" evidence="1">
    <location>
        <begin position="493"/>
        <end position="513"/>
    </location>
</feature>
<dbReference type="InterPro" id="IPR052560">
    <property type="entry name" value="RdDP_mobile_element"/>
</dbReference>
<dbReference type="AlphaFoldDB" id="A0A3L8DRS0"/>
<dbReference type="GO" id="GO:0071897">
    <property type="term" value="P:DNA biosynthetic process"/>
    <property type="evidence" value="ECO:0007669"/>
    <property type="project" value="UniProtKB-ARBA"/>
</dbReference>
<dbReference type="Proteomes" id="UP000279307">
    <property type="component" value="Chromosome 5"/>
</dbReference>
<feature type="non-terminal residue" evidence="4">
    <location>
        <position position="839"/>
    </location>
</feature>
<evidence type="ECO:0008006" key="5">
    <source>
        <dbReference type="Google" id="ProtNLM"/>
    </source>
</evidence>
<feature type="compositionally biased region" description="Basic residues" evidence="1">
    <location>
        <begin position="502"/>
        <end position="513"/>
    </location>
</feature>